<dbReference type="InterPro" id="IPR036551">
    <property type="entry name" value="Flavin_trans-like"/>
</dbReference>
<dbReference type="Gene3D" id="3.40.50.1950">
    <property type="entry name" value="Flavin prenyltransferase-like"/>
    <property type="match status" value="1"/>
</dbReference>
<proteinExistence type="predicted"/>
<protein>
    <submittedName>
        <fullName evidence="2">Dipicolinate synthase subunit B</fullName>
    </submittedName>
</protein>
<dbReference type="NCBIfam" id="NF006161">
    <property type="entry name" value="PRK08305.1"/>
    <property type="match status" value="1"/>
</dbReference>
<dbReference type="PIRSF" id="PIRSF001390">
    <property type="entry name" value="Dipicolinate_synth_subunit_B"/>
    <property type="match status" value="1"/>
</dbReference>
<dbReference type="InterPro" id="IPR014214">
    <property type="entry name" value="Dipicolinic_acid_synth_B"/>
</dbReference>
<dbReference type="SUPFAM" id="SSF52507">
    <property type="entry name" value="Homo-oligomeric flavin-containing Cys decarboxylases, HFCD"/>
    <property type="match status" value="1"/>
</dbReference>
<dbReference type="NCBIfam" id="TIGR02852">
    <property type="entry name" value="spore_dpaB"/>
    <property type="match status" value="1"/>
</dbReference>
<organism evidence="2 3">
    <name type="scientific">Fumia xinanensis</name>
    <dbReference type="NCBI Taxonomy" id="2763659"/>
    <lineage>
        <taxon>Bacteria</taxon>
        <taxon>Bacillati</taxon>
        <taxon>Bacillota</taxon>
        <taxon>Clostridia</taxon>
        <taxon>Eubacteriales</taxon>
        <taxon>Oscillospiraceae</taxon>
        <taxon>Fumia</taxon>
    </lineage>
</organism>
<evidence type="ECO:0000259" key="1">
    <source>
        <dbReference type="Pfam" id="PF02441"/>
    </source>
</evidence>
<evidence type="ECO:0000313" key="3">
    <source>
        <dbReference type="Proteomes" id="UP000610760"/>
    </source>
</evidence>
<dbReference type="Proteomes" id="UP000610760">
    <property type="component" value="Unassembled WGS sequence"/>
</dbReference>
<name>A0A926I6A5_9FIRM</name>
<reference evidence="2" key="1">
    <citation type="submission" date="2020-08" db="EMBL/GenBank/DDBJ databases">
        <title>Genome public.</title>
        <authorList>
            <person name="Liu C."/>
            <person name="Sun Q."/>
        </authorList>
    </citation>
    <scope>NUCLEOTIDE SEQUENCE</scope>
    <source>
        <strain evidence="2">NSJ-33</strain>
    </source>
</reference>
<gene>
    <name evidence="2" type="ORF">H8710_01050</name>
</gene>
<dbReference type="InterPro" id="IPR003382">
    <property type="entry name" value="Flavoprotein"/>
</dbReference>
<dbReference type="EMBL" id="JACRSV010000001">
    <property type="protein sequence ID" value="MBC8558646.1"/>
    <property type="molecule type" value="Genomic_DNA"/>
</dbReference>
<sequence length="202" mass="22187">MREGGSTVSKIKLGFAMCGSFCTFQPVLRMMEKCRDLGYDLVPIMSQNASSIDTRFGKAEDFIWQVEDICGKKIINTINDAEPIGPTHMTDIMLVSPCTGNTLAKLANSIVDTSVTMAVKSHLRNNKPVVIAVSTNDALSGSAKNIGALLNLKNYYFVPMRQDNPEGKPTSIVADFSLIPDTLEEALQNTQIQPIMLERKQK</sequence>
<comment type="caution">
    <text evidence="2">The sequence shown here is derived from an EMBL/GenBank/DDBJ whole genome shotgun (WGS) entry which is preliminary data.</text>
</comment>
<keyword evidence="3" id="KW-1185">Reference proteome</keyword>
<dbReference type="AlphaFoldDB" id="A0A926I6A5"/>
<evidence type="ECO:0000313" key="2">
    <source>
        <dbReference type="EMBL" id="MBC8558646.1"/>
    </source>
</evidence>
<dbReference type="Pfam" id="PF02441">
    <property type="entry name" value="Flavoprotein"/>
    <property type="match status" value="1"/>
</dbReference>
<dbReference type="GO" id="GO:0003824">
    <property type="term" value="F:catalytic activity"/>
    <property type="evidence" value="ECO:0007669"/>
    <property type="project" value="InterPro"/>
</dbReference>
<accession>A0A926I6A5</accession>
<feature type="domain" description="Flavoprotein" evidence="1">
    <location>
        <begin position="12"/>
        <end position="161"/>
    </location>
</feature>